<keyword evidence="1" id="KW-1133">Transmembrane helix</keyword>
<sequence length="496" mass="56815">MESGAEPGDSAESAGEKDALRWHHKLLWLLFIISATGGLWVTAGYWTVLVGDDVVDANNITKHLLNSVFMVIDTFLSCIPIRLVHWLYAFLYFVVYIGFSLIYWAAGGTNNKGEPFIYKALDYNDFSPTIGGLLVKKYQTFGTVFHHQMKQLEVRQKYSAARRIFNSLLGVSSGDETLHLIRVFMLNHWRVHLLSGRKFSTKIQEELTCRLATSSDFDNVVKLSTGIFNGYDCIPVVFHEWLKKENMAIMLLFAGRSLIGLSASCIVDEGKTFVRRFDRIIPNLRGQGLQRKIADALDEHVQTNFPNVSRERFTSFLDLTKVITGRRAYQILERDELSFFVQEKPTGNFDRYCSFRRVLGKEKESDIESCTKEYFCNVILSCPVKEKMIPNNNVLVFDWCPYEPLPSNVDLIPGEKHHLHFFVDKCSSSGGPISFSYGIHTQTVIAEKWEATVYTDDPAVFEAHLLHQFRLARDIIEGKFTFFSVQDRIMTPFARR</sequence>
<evidence type="ECO:0000313" key="4">
    <source>
        <dbReference type="Proteomes" id="UP001159405"/>
    </source>
</evidence>
<feature type="transmembrane region" description="Helical" evidence="1">
    <location>
        <begin position="60"/>
        <end position="79"/>
    </location>
</feature>
<evidence type="ECO:0000313" key="3">
    <source>
        <dbReference type="EMBL" id="CAH3141694.1"/>
    </source>
</evidence>
<gene>
    <name evidence="3" type="ORF">PLOB_00041900</name>
</gene>
<comment type="caution">
    <text evidence="3">The sequence shown here is derived from an EMBL/GenBank/DDBJ whole genome shotgun (WGS) entry which is preliminary data.</text>
</comment>
<name>A0ABN8PED1_9CNID</name>
<keyword evidence="1" id="KW-0812">Transmembrane</keyword>
<feature type="non-terminal residue" evidence="3">
    <location>
        <position position="496"/>
    </location>
</feature>
<dbReference type="Pfam" id="PF21534">
    <property type="entry name" value="Rost"/>
    <property type="match status" value="1"/>
</dbReference>
<dbReference type="InterPro" id="IPR049352">
    <property type="entry name" value="Rost"/>
</dbReference>
<evidence type="ECO:0000259" key="2">
    <source>
        <dbReference type="Pfam" id="PF24066"/>
    </source>
</evidence>
<feature type="domain" description="Histidine N-acetyltransferase C-terminal" evidence="2">
    <location>
        <begin position="370"/>
        <end position="484"/>
    </location>
</feature>
<accession>A0ABN8PED1</accession>
<dbReference type="Pfam" id="PF24066">
    <property type="entry name" value="Hisat_C"/>
    <property type="match status" value="1"/>
</dbReference>
<proteinExistence type="predicted"/>
<feature type="transmembrane region" description="Helical" evidence="1">
    <location>
        <begin position="26"/>
        <end position="48"/>
    </location>
</feature>
<dbReference type="Proteomes" id="UP001159405">
    <property type="component" value="Unassembled WGS sequence"/>
</dbReference>
<keyword evidence="1" id="KW-0472">Membrane</keyword>
<keyword evidence="4" id="KW-1185">Reference proteome</keyword>
<dbReference type="InterPro" id="IPR056483">
    <property type="entry name" value="Hisat_C"/>
</dbReference>
<reference evidence="3 4" key="1">
    <citation type="submission" date="2022-05" db="EMBL/GenBank/DDBJ databases">
        <authorList>
            <consortium name="Genoscope - CEA"/>
            <person name="William W."/>
        </authorList>
    </citation>
    <scope>NUCLEOTIDE SEQUENCE [LARGE SCALE GENOMIC DNA]</scope>
</reference>
<protein>
    <recommendedName>
        <fullName evidence="2">Histidine N-acetyltransferase C-terminal domain-containing protein</fullName>
    </recommendedName>
</protein>
<organism evidence="3 4">
    <name type="scientific">Porites lobata</name>
    <dbReference type="NCBI Taxonomy" id="104759"/>
    <lineage>
        <taxon>Eukaryota</taxon>
        <taxon>Metazoa</taxon>
        <taxon>Cnidaria</taxon>
        <taxon>Anthozoa</taxon>
        <taxon>Hexacorallia</taxon>
        <taxon>Scleractinia</taxon>
        <taxon>Fungiina</taxon>
        <taxon>Poritidae</taxon>
        <taxon>Porites</taxon>
    </lineage>
</organism>
<feature type="transmembrane region" description="Helical" evidence="1">
    <location>
        <begin position="86"/>
        <end position="106"/>
    </location>
</feature>
<dbReference type="PANTHER" id="PTHR47403">
    <property type="entry name" value="LOC100145250 PROTEIN"/>
    <property type="match status" value="1"/>
</dbReference>
<dbReference type="EMBL" id="CALNXK010000067">
    <property type="protein sequence ID" value="CAH3141694.1"/>
    <property type="molecule type" value="Genomic_DNA"/>
</dbReference>
<dbReference type="PANTHER" id="PTHR47403:SF6">
    <property type="entry name" value="N-ACETYLTRANSFERASE DOMAIN-CONTAINING PROTEIN"/>
    <property type="match status" value="1"/>
</dbReference>
<evidence type="ECO:0000256" key="1">
    <source>
        <dbReference type="SAM" id="Phobius"/>
    </source>
</evidence>